<name>A0ABY2DMC8_9FLAO</name>
<feature type="non-terminal residue" evidence="1">
    <location>
        <position position="1"/>
    </location>
</feature>
<dbReference type="Proteomes" id="UP000294685">
    <property type="component" value="Unassembled WGS sequence"/>
</dbReference>
<evidence type="ECO:0000313" key="2">
    <source>
        <dbReference type="Proteomes" id="UP000294685"/>
    </source>
</evidence>
<sequence length="534" mass="56422">TDACGNTINVTQNLIRTIDTTAPVFVETSPGNVTVQCGAIPTAATLTATDNCGDATVTYNQTTTPGLCAGAYTLTRIWTAKDACGLTTIHTQIVTVEDTTAPVFVETLPANVTVQCGAIPTAATLTATDNCGDATVTYNQTTTPGLCTGAYSLTRIWTAKDACGLTTTHTQIVTVEDTTAPVFVETIPANVTVQCGVIPAAATLTATDNCSDATVTYSQTTTSGLCAGSYTLTRTWTATDVCGNKSTASQIINVIDTTGPTTTTAFNSTVNVNCNAIPVKPELVFIDNCSVVTTAVYTETIINKTDNSYSIVRKWSVADTCGNTSEFIQNINVTNPNSIVIISSSVCNSGEITTANLRELLPVGTPTNGIWIDVNNSGSLQGDILNASGLTGGNYTFEYKINNACSETIRIIMTIDTDCGSIVLACGTVLVHNAFSPNGDGINEVFVIDNIDDTVCYPDNTVEIYNRWGVLVFETKGYNNTDKAFKGFSEGRATISKSSGLPTGTYFYILNYTSVDNDGKIILNKKDGYLYLTK</sequence>
<reference evidence="1 2" key="1">
    <citation type="submission" date="2019-03" db="EMBL/GenBank/DDBJ databases">
        <title>Novel species of Flavobacterium.</title>
        <authorList>
            <person name="Liu Q."/>
            <person name="Xin Y.-H."/>
        </authorList>
    </citation>
    <scope>NUCLEOTIDE SEQUENCE [LARGE SCALE GENOMIC DNA]</scope>
    <source>
        <strain evidence="1 2">LB2P22</strain>
    </source>
</reference>
<proteinExistence type="predicted"/>
<accession>A0ABY2DMC8</accession>
<protein>
    <submittedName>
        <fullName evidence="1">Gliding motility-associated C-terminal domain-containing protein</fullName>
    </submittedName>
</protein>
<dbReference type="EMBL" id="SMLH01000017">
    <property type="protein sequence ID" value="TDE26751.1"/>
    <property type="molecule type" value="Genomic_DNA"/>
</dbReference>
<keyword evidence="2" id="KW-1185">Reference proteome</keyword>
<organism evidence="1 2">
    <name type="scientific">Flavobacterium ranwuense</name>
    <dbReference type="NCBI Taxonomy" id="2541725"/>
    <lineage>
        <taxon>Bacteria</taxon>
        <taxon>Pseudomonadati</taxon>
        <taxon>Bacteroidota</taxon>
        <taxon>Flavobacteriia</taxon>
        <taxon>Flavobacteriales</taxon>
        <taxon>Flavobacteriaceae</taxon>
        <taxon>Flavobacterium</taxon>
    </lineage>
</organism>
<gene>
    <name evidence="1" type="ORF">E0I61_16195</name>
</gene>
<comment type="caution">
    <text evidence="1">The sequence shown here is derived from an EMBL/GenBank/DDBJ whole genome shotgun (WGS) entry which is preliminary data.</text>
</comment>
<evidence type="ECO:0000313" key="1">
    <source>
        <dbReference type="EMBL" id="TDE26751.1"/>
    </source>
</evidence>
<dbReference type="Pfam" id="PF13585">
    <property type="entry name" value="CHU_C"/>
    <property type="match status" value="1"/>
</dbReference>
<dbReference type="RefSeq" id="WP_132072662.1">
    <property type="nucleotide sequence ID" value="NZ_SMLH01000017.1"/>
</dbReference>